<keyword evidence="2" id="KW-1003">Cell membrane</keyword>
<dbReference type="Gene3D" id="3.40.190.80">
    <property type="match status" value="1"/>
</dbReference>
<evidence type="ECO:0000256" key="7">
    <source>
        <dbReference type="ARBA" id="ARBA00023136"/>
    </source>
</evidence>
<dbReference type="InterPro" id="IPR050725">
    <property type="entry name" value="CysQ/Inositol_MonoPase"/>
</dbReference>
<dbReference type="Gene3D" id="3.30.540.10">
    <property type="entry name" value="Fructose-1,6-Bisphosphatase, subunit A, domain 1"/>
    <property type="match status" value="1"/>
</dbReference>
<dbReference type="GO" id="GO:0000103">
    <property type="term" value="P:sulfate assimilation"/>
    <property type="evidence" value="ECO:0007669"/>
    <property type="project" value="TreeGrafter"/>
</dbReference>
<keyword evidence="6" id="KW-0460">Magnesium</keyword>
<proteinExistence type="inferred from homology"/>
<dbReference type="InterPro" id="IPR020583">
    <property type="entry name" value="Inositol_monoP_metal-BS"/>
</dbReference>
<evidence type="ECO:0000256" key="6">
    <source>
        <dbReference type="ARBA" id="ARBA00022842"/>
    </source>
</evidence>
<dbReference type="EMBL" id="UOGE01000070">
    <property type="protein sequence ID" value="VAX21880.1"/>
    <property type="molecule type" value="Genomic_DNA"/>
</dbReference>
<protein>
    <recommendedName>
        <fullName evidence="8">3'-phosphoadenosine 5'-phosphate phosphatase</fullName>
    </recommendedName>
</protein>
<dbReference type="HAMAP" id="MF_02095">
    <property type="entry name" value="CysQ"/>
    <property type="match status" value="1"/>
</dbReference>
<dbReference type="PROSITE" id="PS00630">
    <property type="entry name" value="IMP_2"/>
    <property type="match status" value="1"/>
</dbReference>
<evidence type="ECO:0000256" key="8">
    <source>
        <dbReference type="ARBA" id="ARBA00044544"/>
    </source>
</evidence>
<dbReference type="NCBIfam" id="TIGR01331">
    <property type="entry name" value="bisphos_cysQ"/>
    <property type="match status" value="1"/>
</dbReference>
<keyword evidence="7" id="KW-0472">Membrane</keyword>
<dbReference type="PROSITE" id="PS00629">
    <property type="entry name" value="IMP_1"/>
    <property type="match status" value="1"/>
</dbReference>
<evidence type="ECO:0000256" key="5">
    <source>
        <dbReference type="ARBA" id="ARBA00022801"/>
    </source>
</evidence>
<dbReference type="PANTHER" id="PTHR43028:SF5">
    <property type="entry name" value="3'(2'),5'-BISPHOSPHATE NUCLEOTIDASE 1"/>
    <property type="match status" value="1"/>
</dbReference>
<dbReference type="SUPFAM" id="SSF56655">
    <property type="entry name" value="Carbohydrate phosphatase"/>
    <property type="match status" value="1"/>
</dbReference>
<evidence type="ECO:0000256" key="3">
    <source>
        <dbReference type="ARBA" id="ARBA00022519"/>
    </source>
</evidence>
<name>A0A3B1CGW9_9ZZZZ</name>
<keyword evidence="4" id="KW-0479">Metal-binding</keyword>
<accession>A0A3B1CGW9</accession>
<dbReference type="InterPro" id="IPR006240">
    <property type="entry name" value="CysQ"/>
</dbReference>
<dbReference type="InterPro" id="IPR020550">
    <property type="entry name" value="Inositol_monophosphatase_CS"/>
</dbReference>
<dbReference type="AlphaFoldDB" id="A0A3B1CGW9"/>
<dbReference type="PANTHER" id="PTHR43028">
    <property type="entry name" value="3'(2'),5'-BISPHOSPHATE NUCLEOTIDASE 1"/>
    <property type="match status" value="1"/>
</dbReference>
<dbReference type="PRINTS" id="PR00377">
    <property type="entry name" value="IMPHPHTASES"/>
</dbReference>
<dbReference type="Pfam" id="PF00459">
    <property type="entry name" value="Inositol_P"/>
    <property type="match status" value="1"/>
</dbReference>
<sequence length="264" mass="29430">MSQHPDLISHVIKIAGEAGAAIMDVYHSEDLGATVKDDNSPLTRADLASNEIIVNGLAGIYEGVPIMTEEAKADPYEIRKGWGEYWCIDPLDGTKEFVKRRDEFTVNIALMENGHPKLGVVHAPVTKDTYWAMKGVGAFKETGDGEKKKIKVADYRAEKLKVIASRSHGSRELEDFIERLGSCERLSFGSSLKFCKVAEGSAHIYPRFGPTMEWDTAAAQIVVEEAGGHVTDFNGRQLRYNKEDLHNPYFMVTGNPPYPWRELL</sequence>
<dbReference type="GO" id="GO:0000287">
    <property type="term" value="F:magnesium ion binding"/>
    <property type="evidence" value="ECO:0007669"/>
    <property type="project" value="InterPro"/>
</dbReference>
<keyword evidence="3" id="KW-0997">Cell inner membrane</keyword>
<dbReference type="CDD" id="cd01638">
    <property type="entry name" value="CysQ"/>
    <property type="match status" value="1"/>
</dbReference>
<evidence type="ECO:0000256" key="4">
    <source>
        <dbReference type="ARBA" id="ARBA00022723"/>
    </source>
</evidence>
<dbReference type="GO" id="GO:0050427">
    <property type="term" value="P:3'-phosphoadenosine 5'-phosphosulfate metabolic process"/>
    <property type="evidence" value="ECO:0007669"/>
    <property type="project" value="TreeGrafter"/>
</dbReference>
<dbReference type="GO" id="GO:0046854">
    <property type="term" value="P:phosphatidylinositol phosphate biosynthetic process"/>
    <property type="evidence" value="ECO:0007669"/>
    <property type="project" value="InterPro"/>
</dbReference>
<reference evidence="9" key="1">
    <citation type="submission" date="2018-06" db="EMBL/GenBank/DDBJ databases">
        <authorList>
            <person name="Zhirakovskaya E."/>
        </authorList>
    </citation>
    <scope>NUCLEOTIDE SEQUENCE</scope>
</reference>
<organism evidence="9">
    <name type="scientific">hydrothermal vent metagenome</name>
    <dbReference type="NCBI Taxonomy" id="652676"/>
    <lineage>
        <taxon>unclassified sequences</taxon>
        <taxon>metagenomes</taxon>
        <taxon>ecological metagenomes</taxon>
    </lineage>
</organism>
<evidence type="ECO:0000313" key="9">
    <source>
        <dbReference type="EMBL" id="VAX21880.1"/>
    </source>
</evidence>
<evidence type="ECO:0000256" key="2">
    <source>
        <dbReference type="ARBA" id="ARBA00022475"/>
    </source>
</evidence>
<dbReference type="GO" id="GO:0008441">
    <property type="term" value="F:3'(2'),5'-bisphosphate nucleotidase activity"/>
    <property type="evidence" value="ECO:0007669"/>
    <property type="project" value="InterPro"/>
</dbReference>
<keyword evidence="5 9" id="KW-0378">Hydrolase</keyword>
<dbReference type="InterPro" id="IPR000760">
    <property type="entry name" value="Inositol_monophosphatase-like"/>
</dbReference>
<comment type="similarity">
    <text evidence="1">Belongs to the inositol monophosphatase superfamily. CysQ family.</text>
</comment>
<gene>
    <name evidence="9" type="ORF">MNBD_NITROSPINAE02-1118</name>
</gene>
<evidence type="ECO:0000256" key="1">
    <source>
        <dbReference type="ARBA" id="ARBA00005289"/>
    </source>
</evidence>
<dbReference type="FunFam" id="3.40.190.80:FF:000005">
    <property type="entry name" value="3'(2'),5'-bisphosphate nucleotidase CysQ"/>
    <property type="match status" value="1"/>
</dbReference>